<dbReference type="InterPro" id="IPR050188">
    <property type="entry name" value="RluA_PseudoU_synthase"/>
</dbReference>
<dbReference type="GO" id="GO:0140098">
    <property type="term" value="F:catalytic activity, acting on RNA"/>
    <property type="evidence" value="ECO:0007669"/>
    <property type="project" value="UniProtKB-ARBA"/>
</dbReference>
<dbReference type="SUPFAM" id="SSF55120">
    <property type="entry name" value="Pseudouridine synthase"/>
    <property type="match status" value="1"/>
</dbReference>
<dbReference type="Pfam" id="PF00849">
    <property type="entry name" value="PseudoU_synth_2"/>
    <property type="match status" value="1"/>
</dbReference>
<comment type="caution">
    <text evidence="6">The sequence shown here is derived from an EMBL/GenBank/DDBJ whole genome shotgun (WGS) entry which is preliminary data.</text>
</comment>
<organism evidence="6 7">
    <name type="scientific">Dictyobacter arantiisoli</name>
    <dbReference type="NCBI Taxonomy" id="2014874"/>
    <lineage>
        <taxon>Bacteria</taxon>
        <taxon>Bacillati</taxon>
        <taxon>Chloroflexota</taxon>
        <taxon>Ktedonobacteria</taxon>
        <taxon>Ktedonobacterales</taxon>
        <taxon>Dictyobacteraceae</taxon>
        <taxon>Dictyobacter</taxon>
    </lineage>
</organism>
<gene>
    <name evidence="6" type="ORF">KDI_46170</name>
</gene>
<evidence type="ECO:0000313" key="7">
    <source>
        <dbReference type="Proteomes" id="UP000322530"/>
    </source>
</evidence>
<dbReference type="AlphaFoldDB" id="A0A5A5TJ78"/>
<protein>
    <recommendedName>
        <fullName evidence="3">RNA pseudouridylate synthase</fullName>
    </recommendedName>
    <alternativeName>
        <fullName evidence="4">RNA-uridine isomerase</fullName>
    </alternativeName>
</protein>
<dbReference type="InterPro" id="IPR020103">
    <property type="entry name" value="PsdUridine_synth_cat_dom_sf"/>
</dbReference>
<evidence type="ECO:0000256" key="3">
    <source>
        <dbReference type="ARBA" id="ARBA00031870"/>
    </source>
</evidence>
<proteinExistence type="inferred from homology"/>
<feature type="domain" description="Pseudouridine synthase RsuA/RluA-like" evidence="5">
    <location>
        <begin position="64"/>
        <end position="286"/>
    </location>
</feature>
<dbReference type="InterPro" id="IPR006145">
    <property type="entry name" value="PsdUridine_synth_RsuA/RluA"/>
</dbReference>
<dbReference type="Gene3D" id="3.30.2350.10">
    <property type="entry name" value="Pseudouridine synthase"/>
    <property type="match status" value="1"/>
</dbReference>
<name>A0A5A5TJ78_9CHLR</name>
<evidence type="ECO:0000259" key="5">
    <source>
        <dbReference type="Pfam" id="PF00849"/>
    </source>
</evidence>
<dbReference type="CDD" id="cd02869">
    <property type="entry name" value="PseudoU_synth_RluA_like"/>
    <property type="match status" value="1"/>
</dbReference>
<evidence type="ECO:0000256" key="1">
    <source>
        <dbReference type="ARBA" id="ARBA00000073"/>
    </source>
</evidence>
<evidence type="ECO:0000256" key="4">
    <source>
        <dbReference type="ARBA" id="ARBA00033164"/>
    </source>
</evidence>
<dbReference type="EMBL" id="BIXY01000092">
    <property type="protein sequence ID" value="GCF11053.1"/>
    <property type="molecule type" value="Genomic_DNA"/>
</dbReference>
<dbReference type="GO" id="GO:0003723">
    <property type="term" value="F:RNA binding"/>
    <property type="evidence" value="ECO:0007669"/>
    <property type="project" value="InterPro"/>
</dbReference>
<dbReference type="Proteomes" id="UP000322530">
    <property type="component" value="Unassembled WGS sequence"/>
</dbReference>
<dbReference type="GO" id="GO:0000455">
    <property type="term" value="P:enzyme-directed rRNA pseudouridine synthesis"/>
    <property type="evidence" value="ECO:0007669"/>
    <property type="project" value="TreeGrafter"/>
</dbReference>
<sequence>MATTASAYTHAHDNASDAGCTIDTLYMAGLTHSTLRNHIDACLRNAYTHDMEIADVALIYQDHYLLIVNKPAGLVIHPTYKHSDGTLWDAILAYVEQQDGDNWQPAELPDDPQWAGAPPEIREMLRRQRTDRLWREDGWLPRPCLVHRLDKDTSGIVALARTDRSRKHLIKQFHDHSIQKRYLAVIQRGAPEWAQPRAAFSILQRSPDGTERLVDGTYFFSASPEDEFILDGALQRDPAERRRCIVGPEGQQSQTSLRVLGIEEPYALLDVRPITGRTHQIRAHLTASGNAIVGDQMYARPEQQQNASNLLARQFLHAYSLTLKRYPSNEPATYIATLPADIRDWLQRTCPQLWQAWLDIT</sequence>
<dbReference type="PANTHER" id="PTHR21600">
    <property type="entry name" value="MITOCHONDRIAL RNA PSEUDOURIDINE SYNTHASE"/>
    <property type="match status" value="1"/>
</dbReference>
<keyword evidence="7" id="KW-1185">Reference proteome</keyword>
<accession>A0A5A5TJ78</accession>
<dbReference type="OrthoDB" id="9773999at2"/>
<dbReference type="RefSeq" id="WP_149403902.1">
    <property type="nucleotide sequence ID" value="NZ_BIXY01000092.1"/>
</dbReference>
<evidence type="ECO:0000313" key="6">
    <source>
        <dbReference type="EMBL" id="GCF11053.1"/>
    </source>
</evidence>
<evidence type="ECO:0000256" key="2">
    <source>
        <dbReference type="ARBA" id="ARBA00010876"/>
    </source>
</evidence>
<reference evidence="6 7" key="1">
    <citation type="submission" date="2019-01" db="EMBL/GenBank/DDBJ databases">
        <title>Draft genome sequence of Dictyobacter sp. Uno17.</title>
        <authorList>
            <person name="Wang C.M."/>
            <person name="Zheng Y."/>
            <person name="Sakai Y."/>
            <person name="Abe K."/>
            <person name="Yokota A."/>
            <person name="Yabe S."/>
        </authorList>
    </citation>
    <scope>NUCLEOTIDE SEQUENCE [LARGE SCALE GENOMIC DNA]</scope>
    <source>
        <strain evidence="6 7">Uno17</strain>
    </source>
</reference>
<dbReference type="PANTHER" id="PTHR21600:SF44">
    <property type="entry name" value="RIBOSOMAL LARGE SUBUNIT PSEUDOURIDINE SYNTHASE D"/>
    <property type="match status" value="1"/>
</dbReference>
<comment type="catalytic activity">
    <reaction evidence="1">
        <text>a uridine in RNA = a pseudouridine in RNA</text>
        <dbReference type="Rhea" id="RHEA:48348"/>
        <dbReference type="Rhea" id="RHEA-COMP:12068"/>
        <dbReference type="Rhea" id="RHEA-COMP:12069"/>
        <dbReference type="ChEBI" id="CHEBI:65314"/>
        <dbReference type="ChEBI" id="CHEBI:65315"/>
    </reaction>
</comment>
<comment type="similarity">
    <text evidence="2">Belongs to the pseudouridine synthase RluA family.</text>
</comment>
<dbReference type="GO" id="GO:0009982">
    <property type="term" value="F:pseudouridine synthase activity"/>
    <property type="evidence" value="ECO:0007669"/>
    <property type="project" value="InterPro"/>
</dbReference>